<dbReference type="Proteomes" id="UP000289856">
    <property type="component" value="Chromosome"/>
</dbReference>
<protein>
    <submittedName>
        <fullName evidence="9">Multidrug transporter</fullName>
    </submittedName>
</protein>
<dbReference type="InterPro" id="IPR000620">
    <property type="entry name" value="EamA_dom"/>
</dbReference>
<evidence type="ECO:0000256" key="6">
    <source>
        <dbReference type="ARBA" id="ARBA00023136"/>
    </source>
</evidence>
<gene>
    <name evidence="9" type="ORF">KCTCHS21_48230</name>
</gene>
<evidence type="ECO:0000256" key="7">
    <source>
        <dbReference type="SAM" id="Phobius"/>
    </source>
</evidence>
<evidence type="ECO:0000313" key="10">
    <source>
        <dbReference type="Proteomes" id="UP000289856"/>
    </source>
</evidence>
<feature type="transmembrane region" description="Helical" evidence="7">
    <location>
        <begin position="172"/>
        <end position="194"/>
    </location>
</feature>
<keyword evidence="3" id="KW-1003">Cell membrane</keyword>
<organism evidence="9 10">
    <name type="scientific">Cohnella abietis</name>
    <dbReference type="NCBI Taxonomy" id="2507935"/>
    <lineage>
        <taxon>Bacteria</taxon>
        <taxon>Bacillati</taxon>
        <taxon>Bacillota</taxon>
        <taxon>Bacilli</taxon>
        <taxon>Bacillales</taxon>
        <taxon>Paenibacillaceae</taxon>
        <taxon>Cohnella</taxon>
    </lineage>
</organism>
<evidence type="ECO:0000256" key="2">
    <source>
        <dbReference type="ARBA" id="ARBA00007362"/>
    </source>
</evidence>
<feature type="transmembrane region" description="Helical" evidence="7">
    <location>
        <begin position="206"/>
        <end position="226"/>
    </location>
</feature>
<comment type="subcellular location">
    <subcellularLocation>
        <location evidence="1">Cell membrane</location>
        <topology evidence="1">Multi-pass membrane protein</topology>
    </subcellularLocation>
</comment>
<feature type="transmembrane region" description="Helical" evidence="7">
    <location>
        <begin position="7"/>
        <end position="24"/>
    </location>
</feature>
<keyword evidence="5 7" id="KW-1133">Transmembrane helix</keyword>
<dbReference type="PANTHER" id="PTHR42920:SF5">
    <property type="entry name" value="EAMA DOMAIN-CONTAINING PROTEIN"/>
    <property type="match status" value="1"/>
</dbReference>
<evidence type="ECO:0000256" key="4">
    <source>
        <dbReference type="ARBA" id="ARBA00022692"/>
    </source>
</evidence>
<dbReference type="EMBL" id="AP019400">
    <property type="protein sequence ID" value="BBI35424.1"/>
    <property type="molecule type" value="Genomic_DNA"/>
</dbReference>
<feature type="transmembrane region" description="Helical" evidence="7">
    <location>
        <begin position="118"/>
        <end position="136"/>
    </location>
</feature>
<feature type="domain" description="EamA" evidence="8">
    <location>
        <begin position="144"/>
        <end position="276"/>
    </location>
</feature>
<keyword evidence="4 7" id="KW-0812">Transmembrane</keyword>
<dbReference type="SUPFAM" id="SSF103481">
    <property type="entry name" value="Multidrug resistance efflux transporter EmrE"/>
    <property type="match status" value="2"/>
</dbReference>
<evidence type="ECO:0000256" key="3">
    <source>
        <dbReference type="ARBA" id="ARBA00022475"/>
    </source>
</evidence>
<evidence type="ECO:0000313" key="9">
    <source>
        <dbReference type="EMBL" id="BBI35424.1"/>
    </source>
</evidence>
<feature type="transmembrane region" description="Helical" evidence="7">
    <location>
        <begin position="261"/>
        <end position="279"/>
    </location>
</feature>
<dbReference type="InterPro" id="IPR037185">
    <property type="entry name" value="EmrE-like"/>
</dbReference>
<proteinExistence type="inferred from homology"/>
<keyword evidence="10" id="KW-1185">Reference proteome</keyword>
<feature type="transmembrane region" description="Helical" evidence="7">
    <location>
        <begin position="142"/>
        <end position="165"/>
    </location>
</feature>
<dbReference type="InterPro" id="IPR051258">
    <property type="entry name" value="Diverse_Substrate_Transporter"/>
</dbReference>
<feature type="domain" description="EamA" evidence="8">
    <location>
        <begin position="5"/>
        <end position="135"/>
    </location>
</feature>
<dbReference type="RefSeq" id="WP_179952707.1">
    <property type="nucleotide sequence ID" value="NZ_AP019400.1"/>
</dbReference>
<evidence type="ECO:0000256" key="1">
    <source>
        <dbReference type="ARBA" id="ARBA00004651"/>
    </source>
</evidence>
<evidence type="ECO:0000259" key="8">
    <source>
        <dbReference type="Pfam" id="PF00892"/>
    </source>
</evidence>
<keyword evidence="6 7" id="KW-0472">Membrane</keyword>
<dbReference type="AlphaFoldDB" id="A0A3T1DBJ5"/>
<reference evidence="9 10" key="1">
    <citation type="submission" date="2019-01" db="EMBL/GenBank/DDBJ databases">
        <title>Complete genome sequence of Cohnella hallensis HS21 isolated from Korean fir (Abies koreana) rhizospheric soil.</title>
        <authorList>
            <person name="Jiang L."/>
            <person name="Kang S.W."/>
            <person name="Kim S."/>
            <person name="Jung J."/>
            <person name="Kim C.Y."/>
            <person name="Kim D.H."/>
            <person name="Kim S.W."/>
            <person name="Lee J."/>
        </authorList>
    </citation>
    <scope>NUCLEOTIDE SEQUENCE [LARGE SCALE GENOMIC DNA]</scope>
    <source>
        <strain evidence="9 10">HS21</strain>
    </source>
</reference>
<evidence type="ECO:0000256" key="5">
    <source>
        <dbReference type="ARBA" id="ARBA00022989"/>
    </source>
</evidence>
<sequence length="296" mass="32292">MKSQKADLLILLVTICWGSSYIFMKLGLNSIEEFNLIALRFGLAFVVAAIIFFKRLRHTNSITIKYGALLGFVLFGVFTSIMFGLKTTTISNAGFLVSLTVIFLPLIYVIVYKRKLQLSLIIGVCLAILGIGLMTLNSKLSIHPGDFLCILAALLYAIHILITGYAAKVTDALNLGIIQLGFAGGFGLIFSIIFETPTYPNSSNGWIAVLALSIVCSAFGFIVQPLAQKYTTPTRTGLIFALEPVFAALFGFLFAHETLSLKGYFGAALVLVGVVVSEWRGKRKKSLSTKNNRILQ</sequence>
<accession>A0A3T1DBJ5</accession>
<name>A0A3T1DBJ5_9BACL</name>
<feature type="transmembrane region" description="Helical" evidence="7">
    <location>
        <begin position="91"/>
        <end position="111"/>
    </location>
</feature>
<feature type="transmembrane region" description="Helical" evidence="7">
    <location>
        <begin position="36"/>
        <end position="54"/>
    </location>
</feature>
<feature type="transmembrane region" description="Helical" evidence="7">
    <location>
        <begin position="66"/>
        <end position="85"/>
    </location>
</feature>
<dbReference type="GO" id="GO:0005886">
    <property type="term" value="C:plasma membrane"/>
    <property type="evidence" value="ECO:0007669"/>
    <property type="project" value="UniProtKB-SubCell"/>
</dbReference>
<feature type="transmembrane region" description="Helical" evidence="7">
    <location>
        <begin position="238"/>
        <end position="255"/>
    </location>
</feature>
<dbReference type="PANTHER" id="PTHR42920">
    <property type="entry name" value="OS03G0707200 PROTEIN-RELATED"/>
    <property type="match status" value="1"/>
</dbReference>
<comment type="similarity">
    <text evidence="2">Belongs to the EamA transporter family.</text>
</comment>
<dbReference type="Pfam" id="PF00892">
    <property type="entry name" value="EamA"/>
    <property type="match status" value="2"/>
</dbReference>
<dbReference type="KEGG" id="cohn:KCTCHS21_48230"/>